<evidence type="ECO:0000256" key="1">
    <source>
        <dbReference type="SAM" id="MobiDB-lite"/>
    </source>
</evidence>
<name>A0A2P5D0E9_PARAD</name>
<gene>
    <name evidence="2" type="ORF">PanWU01x14_107740</name>
</gene>
<proteinExistence type="predicted"/>
<feature type="compositionally biased region" description="Basic residues" evidence="1">
    <location>
        <begin position="178"/>
        <end position="189"/>
    </location>
</feature>
<dbReference type="AlphaFoldDB" id="A0A2P5D0E9"/>
<dbReference type="OrthoDB" id="10544219at2759"/>
<dbReference type="EMBL" id="JXTB01000077">
    <property type="protein sequence ID" value="PON66737.1"/>
    <property type="molecule type" value="Genomic_DNA"/>
</dbReference>
<dbReference type="Proteomes" id="UP000237105">
    <property type="component" value="Unassembled WGS sequence"/>
</dbReference>
<evidence type="ECO:0000313" key="3">
    <source>
        <dbReference type="Proteomes" id="UP000237105"/>
    </source>
</evidence>
<accession>A0A2P5D0E9</accession>
<sequence>MASSEEEVQELSLPSNCLLISQAALEARGRHGLLRVHRRRSTPPEFGLLRGRFRRESRREPEVEIGGVPHQLRRRLVGALPLRRQPGPRRRESRARIRIPDLPDVRTGDLGLGVLVGSRRGSRRSRRSSTAAYEFRHRPQGPAAQYGLDCRLAHVPVPSPEQSHGSVHRVHSSSTRFKQQRLKQRCKKPRITEISLQLTPKK</sequence>
<comment type="caution">
    <text evidence="2">The sequence shown here is derived from an EMBL/GenBank/DDBJ whole genome shotgun (WGS) entry which is preliminary data.</text>
</comment>
<feature type="region of interest" description="Disordered" evidence="1">
    <location>
        <begin position="156"/>
        <end position="202"/>
    </location>
</feature>
<keyword evidence="3" id="KW-1185">Reference proteome</keyword>
<organism evidence="2 3">
    <name type="scientific">Parasponia andersonii</name>
    <name type="common">Sponia andersonii</name>
    <dbReference type="NCBI Taxonomy" id="3476"/>
    <lineage>
        <taxon>Eukaryota</taxon>
        <taxon>Viridiplantae</taxon>
        <taxon>Streptophyta</taxon>
        <taxon>Embryophyta</taxon>
        <taxon>Tracheophyta</taxon>
        <taxon>Spermatophyta</taxon>
        <taxon>Magnoliopsida</taxon>
        <taxon>eudicotyledons</taxon>
        <taxon>Gunneridae</taxon>
        <taxon>Pentapetalae</taxon>
        <taxon>rosids</taxon>
        <taxon>fabids</taxon>
        <taxon>Rosales</taxon>
        <taxon>Cannabaceae</taxon>
        <taxon>Parasponia</taxon>
    </lineage>
</organism>
<evidence type="ECO:0000313" key="2">
    <source>
        <dbReference type="EMBL" id="PON66737.1"/>
    </source>
</evidence>
<protein>
    <submittedName>
        <fullName evidence="2">Uncharacterized protein</fullName>
    </submittedName>
</protein>
<reference evidence="3" key="1">
    <citation type="submission" date="2016-06" db="EMBL/GenBank/DDBJ databases">
        <title>Parallel loss of symbiosis genes in relatives of nitrogen-fixing non-legume Parasponia.</title>
        <authorList>
            <person name="Van Velzen R."/>
            <person name="Holmer R."/>
            <person name="Bu F."/>
            <person name="Rutten L."/>
            <person name="Van Zeijl A."/>
            <person name="Liu W."/>
            <person name="Santuari L."/>
            <person name="Cao Q."/>
            <person name="Sharma T."/>
            <person name="Shen D."/>
            <person name="Roswanjaya Y."/>
            <person name="Wardhani T."/>
            <person name="Kalhor M.S."/>
            <person name="Jansen J."/>
            <person name="Van den Hoogen J."/>
            <person name="Gungor B."/>
            <person name="Hartog M."/>
            <person name="Hontelez J."/>
            <person name="Verver J."/>
            <person name="Yang W.-C."/>
            <person name="Schijlen E."/>
            <person name="Repin R."/>
            <person name="Schilthuizen M."/>
            <person name="Schranz E."/>
            <person name="Heidstra R."/>
            <person name="Miyata K."/>
            <person name="Fedorova E."/>
            <person name="Kohlen W."/>
            <person name="Bisseling T."/>
            <person name="Smit S."/>
            <person name="Geurts R."/>
        </authorList>
    </citation>
    <scope>NUCLEOTIDE SEQUENCE [LARGE SCALE GENOMIC DNA]</scope>
    <source>
        <strain evidence="3">cv. WU1-14</strain>
    </source>
</reference>